<feature type="compositionally biased region" description="Low complexity" evidence="1">
    <location>
        <begin position="1169"/>
        <end position="1178"/>
    </location>
</feature>
<keyword evidence="3" id="KW-1185">Reference proteome</keyword>
<dbReference type="AlphaFoldDB" id="A0A836C343"/>
<accession>A0A836C343</accession>
<evidence type="ECO:0000313" key="2">
    <source>
        <dbReference type="EMBL" id="KAG2497457.1"/>
    </source>
</evidence>
<feature type="compositionally biased region" description="Low complexity" evidence="1">
    <location>
        <begin position="584"/>
        <end position="626"/>
    </location>
</feature>
<protein>
    <submittedName>
        <fullName evidence="2">Uncharacterized protein</fullName>
    </submittedName>
</protein>
<feature type="compositionally biased region" description="Low complexity" evidence="1">
    <location>
        <begin position="567"/>
        <end position="577"/>
    </location>
</feature>
<sequence>MASSPGATRSHAPTLEAVLRELSFPAAEVLANRLWGRSCGHSRLAATFLRDFIDANQTSLHIKASRALWSSAPLPLERWPRVTSINLNVDLEVDWEAEEANEERERARQALEVAPLLSLPLLGTQLAARQRITTLTISGMTAGNYGIPAVALSPLAFLLPNLKEFRFDGATLHHPDRSKPLGAHARQLHAALAAGAPHLEALTLPDAKWLEGVEALPGLKRVRVQPPCNSEDHGVLTPEAAVSLMGLRGLEELKLGANEENSPQPAENSPEAVMILLEALPDSMKHFECGEGSYNGLDGLDLTFQGGHVEKMSYRGCMRVLAEVAARLERSNRLGPRLCELILSLRTTVSPVLNTDDLKLEAALQKLRGSCEELHLDEVTLHAGADGEPGLAATLQALQLFGLPSLLNMRVGHLLSLRLNCAALAAAAQQAGGPPSRLARPLATAAGRGVADDQLPQPSALLHTVVQDLIAEGKEVPTTADSSAETAYGEEMGVLVARGSFVDGLPQDVGLLHEWLGERLRPEGGRANCAVQVLPPASALLIKCAQSRIGAVKAALEQAQAEAGGQGQAQAEAAEAQGQGGGEAQAQAQEQVEGQGDAQAPAQEPAQAQAQEAAQQHGGAQAAQQQAPGGGVVVVQVANRSGRMPVGVHLMLRQPLQEAVQSALDAAAPHLPLVACIEWLYDVRQAPLPLERWPHATSINLNVDLEVDWEAEEADEERERARQALEVAPLLSLPLLGTQLAARQRITTLTISGMTAGNYGIPAVALSPLAFLLPNLKELRFDGATLHRPDRSKPLGAHARQLHAALAAGVPHLEALTLPDAKWLEGLEALLGLKRVRVQPPCNSEDHGVLTPEAAVSLMGLRGLERFDTSEGSYNGLDDLDLTFQGGHVEKMSYRGCMRVLAEAAARLERSNRLGPRLCELRLSRLETTLSPVHDTADLKLEAALQKLRGSCEKLQLKELAVRKDAVAEPGLAATLQALELFGLPSFLTVGVTHMLDLILDCAALASEAQRTAGPRPHSRSLWGVAVPSPVAAGRSAAPHQPPEPLALLLGAVEGLIAEGKEVPTTADSSAETAYGEEMGVLVARGLFVDGLPQDVGLLREWLGERLRPKGGRANCAVQVLPPASALLIKCAQSRIPAVKAALEQAQAEAGGQGQAQAQGHGEGEEPAADPQEPAACEGDSQAQQHGGAQATEGERQGQGSGLVVVQTCNKSGCLPMCVNLSLHTRLEKAVQSALDAAAPHLPLVACIEWLYDVRQVLGELPPEVRL</sequence>
<reference evidence="2" key="1">
    <citation type="journal article" date="2020" name="bioRxiv">
        <title>Comparative genomics of Chlamydomonas.</title>
        <authorList>
            <person name="Craig R.J."/>
            <person name="Hasan A.R."/>
            <person name="Ness R.W."/>
            <person name="Keightley P.D."/>
        </authorList>
    </citation>
    <scope>NUCLEOTIDE SEQUENCE</scope>
    <source>
        <strain evidence="2">CCAP 11/70</strain>
    </source>
</reference>
<dbReference type="OrthoDB" id="550061at2759"/>
<feature type="region of interest" description="Disordered" evidence="1">
    <location>
        <begin position="1150"/>
        <end position="1197"/>
    </location>
</feature>
<evidence type="ECO:0000256" key="1">
    <source>
        <dbReference type="SAM" id="MobiDB-lite"/>
    </source>
</evidence>
<feature type="compositionally biased region" description="Low complexity" evidence="1">
    <location>
        <begin position="1150"/>
        <end position="1160"/>
    </location>
</feature>
<proteinExistence type="predicted"/>
<dbReference type="Proteomes" id="UP000612055">
    <property type="component" value="Unassembled WGS sequence"/>
</dbReference>
<comment type="caution">
    <text evidence="2">The sequence shown here is derived from an EMBL/GenBank/DDBJ whole genome shotgun (WGS) entry which is preliminary data.</text>
</comment>
<organism evidence="2 3">
    <name type="scientific">Edaphochlamys debaryana</name>
    <dbReference type="NCBI Taxonomy" id="47281"/>
    <lineage>
        <taxon>Eukaryota</taxon>
        <taxon>Viridiplantae</taxon>
        <taxon>Chlorophyta</taxon>
        <taxon>core chlorophytes</taxon>
        <taxon>Chlorophyceae</taxon>
        <taxon>CS clade</taxon>
        <taxon>Chlamydomonadales</taxon>
        <taxon>Chlamydomonadales incertae sedis</taxon>
        <taxon>Edaphochlamys</taxon>
    </lineage>
</organism>
<dbReference type="EMBL" id="JAEHOE010000014">
    <property type="protein sequence ID" value="KAG2497457.1"/>
    <property type="molecule type" value="Genomic_DNA"/>
</dbReference>
<name>A0A836C343_9CHLO</name>
<feature type="region of interest" description="Disordered" evidence="1">
    <location>
        <begin position="567"/>
        <end position="626"/>
    </location>
</feature>
<gene>
    <name evidence="2" type="ORF">HYH03_004612</name>
</gene>
<evidence type="ECO:0000313" key="3">
    <source>
        <dbReference type="Proteomes" id="UP000612055"/>
    </source>
</evidence>